<name>A0A080M1S8_9PROT</name>
<reference evidence="1 2" key="1">
    <citation type="submission" date="2014-02" db="EMBL/GenBank/DDBJ databases">
        <title>Expanding our view of genomic diversity in Candidatus Accumulibacter clades.</title>
        <authorList>
            <person name="Skennerton C.T."/>
            <person name="Barr J.J."/>
            <person name="Slater F.R."/>
            <person name="Bond P.L."/>
            <person name="Tyson G.W."/>
        </authorList>
    </citation>
    <scope>NUCLEOTIDE SEQUENCE [LARGE SCALE GENOMIC DNA]</scope>
    <source>
        <strain evidence="2">BA-91</strain>
    </source>
</reference>
<organism evidence="1 2">
    <name type="scientific">Candidatus Accumulibacter phosphatis</name>
    <dbReference type="NCBI Taxonomy" id="327160"/>
    <lineage>
        <taxon>Bacteria</taxon>
        <taxon>Pseudomonadati</taxon>
        <taxon>Pseudomonadota</taxon>
        <taxon>Betaproteobacteria</taxon>
        <taxon>Candidatus Accumulibacter</taxon>
    </lineage>
</organism>
<dbReference type="AlphaFoldDB" id="A0A080M1S8"/>
<dbReference type="EMBL" id="JDVG02000597">
    <property type="protein sequence ID" value="KFB71094.1"/>
    <property type="molecule type" value="Genomic_DNA"/>
</dbReference>
<proteinExistence type="predicted"/>
<dbReference type="Proteomes" id="UP000020077">
    <property type="component" value="Unassembled WGS sequence"/>
</dbReference>
<evidence type="ECO:0000313" key="1">
    <source>
        <dbReference type="EMBL" id="KFB71094.1"/>
    </source>
</evidence>
<accession>A0A080M1S8</accession>
<protein>
    <submittedName>
        <fullName evidence="1">Uncharacterized protein</fullName>
    </submittedName>
</protein>
<comment type="caution">
    <text evidence="1">The sequence shown here is derived from an EMBL/GenBank/DDBJ whole genome shotgun (WGS) entry which is preliminary data.</text>
</comment>
<evidence type="ECO:0000313" key="2">
    <source>
        <dbReference type="Proteomes" id="UP000020077"/>
    </source>
</evidence>
<sequence>MTNPDGKASFSLHIEGGIQNGDAVPAAVLAQILSGSQRAFELIGTYVEGRTIRERARISAATRSRFQLVCRLPEPGCYAVPVELGGKDLLAEHIAAALDAFRKMIEGITRRDTARISAALPDQGLRHRVLEAIRGMTPRADDKWSLTLWDAAGVEFGDLNIESEAVIREAIVPIEEREASQVVTGQLTNINFTHRIVTIIYPPTKREMECVYDDAVEELLIENRRGLIQVTGRVVLDDAGAPKKIIDVNDIRDLDLSPLGVDTVRVGDLMLKATRGITLEPATDETQQLICVSNRELGIDAFARTREVLVGELNEQIGMLWQEYALAADDTLDGEAIKMKQALLAAFSEVAHGA</sequence>
<gene>
    <name evidence="1" type="ORF">AW09_003792</name>
</gene>